<protein>
    <recommendedName>
        <fullName evidence="5">Protein kinase domain-containing protein</fullName>
    </recommendedName>
</protein>
<dbReference type="InterPro" id="IPR000719">
    <property type="entry name" value="Prot_kinase_dom"/>
</dbReference>
<keyword evidence="2" id="KW-0547">Nucleotide-binding</keyword>
<dbReference type="PANTHER" id="PTHR44329">
    <property type="entry name" value="SERINE/THREONINE-PROTEIN KINASE TNNI3K-RELATED"/>
    <property type="match status" value="1"/>
</dbReference>
<keyword evidence="7" id="KW-1185">Reference proteome</keyword>
<evidence type="ECO:0000313" key="7">
    <source>
        <dbReference type="Proteomes" id="UP000266861"/>
    </source>
</evidence>
<reference evidence="6 7" key="1">
    <citation type="submission" date="2018-08" db="EMBL/GenBank/DDBJ databases">
        <title>Genome and evolution of the arbuscular mycorrhizal fungus Diversispora epigaea (formerly Glomus versiforme) and its bacterial endosymbionts.</title>
        <authorList>
            <person name="Sun X."/>
            <person name="Fei Z."/>
            <person name="Harrison M."/>
        </authorList>
    </citation>
    <scope>NUCLEOTIDE SEQUENCE [LARGE SCALE GENOMIC DNA]</scope>
    <source>
        <strain evidence="6 7">IT104</strain>
    </source>
</reference>
<dbReference type="Pfam" id="PF07714">
    <property type="entry name" value="PK_Tyr_Ser-Thr"/>
    <property type="match status" value="1"/>
</dbReference>
<proteinExistence type="predicted"/>
<dbReference type="STRING" id="1348612.A0A397IHY6"/>
<dbReference type="InterPro" id="IPR051681">
    <property type="entry name" value="Ser/Thr_Kinases-Pseudokinases"/>
</dbReference>
<dbReference type="Gene3D" id="1.10.510.10">
    <property type="entry name" value="Transferase(Phosphotransferase) domain 1"/>
    <property type="match status" value="1"/>
</dbReference>
<evidence type="ECO:0000313" key="6">
    <source>
        <dbReference type="EMBL" id="RHZ75569.1"/>
    </source>
</evidence>
<dbReference type="GO" id="GO:0004674">
    <property type="term" value="F:protein serine/threonine kinase activity"/>
    <property type="evidence" value="ECO:0007669"/>
    <property type="project" value="TreeGrafter"/>
</dbReference>
<sequence>MPKVCPECNEEYNDCYWKWCKPCNSTHFKNNFDKWTSRNDTIDKFIQDAQLNADDSDKVIEWIPYDKFQDIKQIAKGGYGTIYYAMWVDGNIWYWDIKNQQWKRNGQVEVVLKKFDGIVDITINEHFLNEMAILLMTRNASSLPVQFYGITKDPETHEHMMVLRYYKGGNLRNYLINNFNNINWGSKLSYLKRLAKDFAEIHKLDIVHRDFHPGNILKSNLGNHSSIFISDFGLSKLITENIKNHQKNTISGVLPYIAPEVLSGGEFTKAADVYSYAFVAYELITGLPPYYDESHDKELAFKICNGFRPKIPFHTPKLITQIIMRCWDARITHRPTFDELDKELYKYWMDYRKNNFDNNNEITIQIKEAEEFSKNQTTSGATTPTNYKTHPQAIYTSRFLDFSNSSKPKNDENFEKKLEELTESFYQINAEELGIPSSTIQIPSNKNRKSTTLVNKNITDLISSSSSSASLIQQQRQQ</sequence>
<dbReference type="EMBL" id="PQFF01000197">
    <property type="protein sequence ID" value="RHZ75569.1"/>
    <property type="molecule type" value="Genomic_DNA"/>
</dbReference>
<comment type="caution">
    <text evidence="6">The sequence shown here is derived from an EMBL/GenBank/DDBJ whole genome shotgun (WGS) entry which is preliminary data.</text>
</comment>
<evidence type="ECO:0000256" key="3">
    <source>
        <dbReference type="ARBA" id="ARBA00022777"/>
    </source>
</evidence>
<keyword evidence="3" id="KW-0418">Kinase</keyword>
<keyword evidence="1" id="KW-0808">Transferase</keyword>
<keyword evidence="4" id="KW-0067">ATP-binding</keyword>
<feature type="domain" description="Protein kinase" evidence="5">
    <location>
        <begin position="68"/>
        <end position="349"/>
    </location>
</feature>
<dbReference type="GO" id="GO:0005524">
    <property type="term" value="F:ATP binding"/>
    <property type="evidence" value="ECO:0007669"/>
    <property type="project" value="UniProtKB-KW"/>
</dbReference>
<dbReference type="SUPFAM" id="SSF56112">
    <property type="entry name" value="Protein kinase-like (PK-like)"/>
    <property type="match status" value="1"/>
</dbReference>
<dbReference type="InterPro" id="IPR001245">
    <property type="entry name" value="Ser-Thr/Tyr_kinase_cat_dom"/>
</dbReference>
<name>A0A397IHY6_9GLOM</name>
<organism evidence="6 7">
    <name type="scientific">Diversispora epigaea</name>
    <dbReference type="NCBI Taxonomy" id="1348612"/>
    <lineage>
        <taxon>Eukaryota</taxon>
        <taxon>Fungi</taxon>
        <taxon>Fungi incertae sedis</taxon>
        <taxon>Mucoromycota</taxon>
        <taxon>Glomeromycotina</taxon>
        <taxon>Glomeromycetes</taxon>
        <taxon>Diversisporales</taxon>
        <taxon>Diversisporaceae</taxon>
        <taxon>Diversispora</taxon>
    </lineage>
</organism>
<dbReference type="PANTHER" id="PTHR44329:SF288">
    <property type="entry name" value="MITOGEN-ACTIVATED PROTEIN KINASE KINASE KINASE 20"/>
    <property type="match status" value="1"/>
</dbReference>
<dbReference type="PROSITE" id="PS50011">
    <property type="entry name" value="PROTEIN_KINASE_DOM"/>
    <property type="match status" value="1"/>
</dbReference>
<dbReference type="Proteomes" id="UP000266861">
    <property type="component" value="Unassembled WGS sequence"/>
</dbReference>
<accession>A0A397IHY6</accession>
<evidence type="ECO:0000259" key="5">
    <source>
        <dbReference type="PROSITE" id="PS50011"/>
    </source>
</evidence>
<dbReference type="AlphaFoldDB" id="A0A397IHY6"/>
<evidence type="ECO:0000256" key="4">
    <source>
        <dbReference type="ARBA" id="ARBA00022840"/>
    </source>
</evidence>
<dbReference type="InterPro" id="IPR011009">
    <property type="entry name" value="Kinase-like_dom_sf"/>
</dbReference>
<gene>
    <name evidence="6" type="ORF">Glove_212g132</name>
</gene>
<dbReference type="OrthoDB" id="4062651at2759"/>
<evidence type="ECO:0000256" key="2">
    <source>
        <dbReference type="ARBA" id="ARBA00022741"/>
    </source>
</evidence>
<evidence type="ECO:0000256" key="1">
    <source>
        <dbReference type="ARBA" id="ARBA00022679"/>
    </source>
</evidence>